<comment type="caution">
    <text evidence="9">The sequence shown here is derived from an EMBL/GenBank/DDBJ whole genome shotgun (WGS) entry which is preliminary data.</text>
</comment>
<sequence>MHCQQIIEFGAPLQARDYPTPEPKGTEVLLKVSACGVCHSDLHIWEGFFDLGEGQKMDLLQRMKLPFTLGHEVVGVVAALGPEAEGVNIGDKRIVFPWIGCGKCNVCLAGDELLCMAPQTVGTRYNGGYADEVIAPHPKYLIPYDGIPTELACTYACSGLTAYSALKKLSHLREDDHLVIIGAGGVGLSAVHFASSVVKAKIIVADIDDTKRSIARQSGAHETIDNSDPEAALTKLQEITNGGAAGAIDFVGAPATAQFGFNSLRKGGHMVTVGLFGDSMPLSIAMLPLMMRTIQGSYVGSLEEMHEMMTLVKAGKIAPIPYEVRPLDEANSALTDLHAGKIKGRVVLSPNK</sequence>
<accession>A0A6L8W8D3</accession>
<dbReference type="RefSeq" id="WP_161315887.1">
    <property type="nucleotide sequence ID" value="NZ_WTUW01000002.1"/>
</dbReference>
<dbReference type="InterPro" id="IPR002328">
    <property type="entry name" value="ADH_Zn_CS"/>
</dbReference>
<dbReference type="InterPro" id="IPR020843">
    <property type="entry name" value="ER"/>
</dbReference>
<dbReference type="SMART" id="SM00829">
    <property type="entry name" value="PKS_ER"/>
    <property type="match status" value="1"/>
</dbReference>
<dbReference type="Pfam" id="PF00107">
    <property type="entry name" value="ADH_zinc_N"/>
    <property type="match status" value="1"/>
</dbReference>
<dbReference type="EMBL" id="WTUW01000002">
    <property type="protein sequence ID" value="MZR31378.1"/>
    <property type="molecule type" value="Genomic_DNA"/>
</dbReference>
<comment type="cofactor">
    <cofactor evidence="1 7">
        <name>Zn(2+)</name>
        <dbReference type="ChEBI" id="CHEBI:29105"/>
    </cofactor>
</comment>
<dbReference type="SUPFAM" id="SSF51735">
    <property type="entry name" value="NAD(P)-binding Rossmann-fold domains"/>
    <property type="match status" value="1"/>
</dbReference>
<dbReference type="GO" id="GO:0004022">
    <property type="term" value="F:alcohol dehydrogenase (NAD+) activity"/>
    <property type="evidence" value="ECO:0007669"/>
    <property type="project" value="UniProtKB-EC"/>
</dbReference>
<dbReference type="EC" id="1.1.1.1" evidence="3"/>
<dbReference type="AlphaFoldDB" id="A0A6L8W8D3"/>
<proteinExistence type="inferred from homology"/>
<dbReference type="InterPro" id="IPR013149">
    <property type="entry name" value="ADH-like_C"/>
</dbReference>
<evidence type="ECO:0000313" key="10">
    <source>
        <dbReference type="Proteomes" id="UP000476030"/>
    </source>
</evidence>
<dbReference type="CDD" id="cd08240">
    <property type="entry name" value="6_hydroxyhexanoate_dh_like"/>
    <property type="match status" value="1"/>
</dbReference>
<evidence type="ECO:0000259" key="8">
    <source>
        <dbReference type="SMART" id="SM00829"/>
    </source>
</evidence>
<keyword evidence="6" id="KW-0560">Oxidoreductase</keyword>
<evidence type="ECO:0000256" key="1">
    <source>
        <dbReference type="ARBA" id="ARBA00001947"/>
    </source>
</evidence>
<gene>
    <name evidence="9" type="ORF">GQE98_12110</name>
</gene>
<dbReference type="Gene3D" id="3.90.180.10">
    <property type="entry name" value="Medium-chain alcohol dehydrogenases, catalytic domain"/>
    <property type="match status" value="1"/>
</dbReference>
<dbReference type="PANTHER" id="PTHR42940:SF8">
    <property type="entry name" value="VACUOLAR PROTEIN SORTING-ASSOCIATED PROTEIN 11"/>
    <property type="match status" value="1"/>
</dbReference>
<organism evidence="9 10">
    <name type="scientific">Sneathiella litorea</name>
    <dbReference type="NCBI Taxonomy" id="2606216"/>
    <lineage>
        <taxon>Bacteria</taxon>
        <taxon>Pseudomonadati</taxon>
        <taxon>Pseudomonadota</taxon>
        <taxon>Alphaproteobacteria</taxon>
        <taxon>Sneathiellales</taxon>
        <taxon>Sneathiellaceae</taxon>
        <taxon>Sneathiella</taxon>
    </lineage>
</organism>
<protein>
    <recommendedName>
        <fullName evidence="3">alcohol dehydrogenase</fullName>
        <ecNumber evidence="3">1.1.1.1</ecNumber>
    </recommendedName>
</protein>
<evidence type="ECO:0000313" key="9">
    <source>
        <dbReference type="EMBL" id="MZR31378.1"/>
    </source>
</evidence>
<name>A0A6L8W8D3_9PROT</name>
<evidence type="ECO:0000256" key="3">
    <source>
        <dbReference type="ARBA" id="ARBA00013190"/>
    </source>
</evidence>
<feature type="domain" description="Enoyl reductase (ER)" evidence="8">
    <location>
        <begin position="10"/>
        <end position="348"/>
    </location>
</feature>
<dbReference type="InterPro" id="IPR011032">
    <property type="entry name" value="GroES-like_sf"/>
</dbReference>
<dbReference type="InterPro" id="IPR013154">
    <property type="entry name" value="ADH-like_N"/>
</dbReference>
<dbReference type="SUPFAM" id="SSF50129">
    <property type="entry name" value="GroES-like"/>
    <property type="match status" value="1"/>
</dbReference>
<comment type="similarity">
    <text evidence="2 7">Belongs to the zinc-containing alcohol dehydrogenase family.</text>
</comment>
<dbReference type="GO" id="GO:0005737">
    <property type="term" value="C:cytoplasm"/>
    <property type="evidence" value="ECO:0007669"/>
    <property type="project" value="TreeGrafter"/>
</dbReference>
<dbReference type="InterPro" id="IPR036291">
    <property type="entry name" value="NAD(P)-bd_dom_sf"/>
</dbReference>
<dbReference type="Gene3D" id="3.40.50.720">
    <property type="entry name" value="NAD(P)-binding Rossmann-like Domain"/>
    <property type="match status" value="1"/>
</dbReference>
<keyword evidence="10" id="KW-1185">Reference proteome</keyword>
<keyword evidence="5 7" id="KW-0862">Zinc</keyword>
<dbReference type="GO" id="GO:0008270">
    <property type="term" value="F:zinc ion binding"/>
    <property type="evidence" value="ECO:0007669"/>
    <property type="project" value="InterPro"/>
</dbReference>
<evidence type="ECO:0000256" key="7">
    <source>
        <dbReference type="RuleBase" id="RU361277"/>
    </source>
</evidence>
<dbReference type="PROSITE" id="PS00059">
    <property type="entry name" value="ADH_ZINC"/>
    <property type="match status" value="1"/>
</dbReference>
<reference evidence="9 10" key="1">
    <citation type="submission" date="2019-12" db="EMBL/GenBank/DDBJ databases">
        <title>Snethiella sp. nov. sp. isolated from sea sand.</title>
        <authorList>
            <person name="Kim J."/>
            <person name="Jeong S.E."/>
            <person name="Jung H.S."/>
            <person name="Jeon C.O."/>
        </authorList>
    </citation>
    <scope>NUCLEOTIDE SEQUENCE [LARGE SCALE GENOMIC DNA]</scope>
    <source>
        <strain evidence="9 10">DP05</strain>
    </source>
</reference>
<evidence type="ECO:0000256" key="4">
    <source>
        <dbReference type="ARBA" id="ARBA00022723"/>
    </source>
</evidence>
<dbReference type="Pfam" id="PF08240">
    <property type="entry name" value="ADH_N"/>
    <property type="match status" value="1"/>
</dbReference>
<dbReference type="Proteomes" id="UP000476030">
    <property type="component" value="Unassembled WGS sequence"/>
</dbReference>
<evidence type="ECO:0000256" key="5">
    <source>
        <dbReference type="ARBA" id="ARBA00022833"/>
    </source>
</evidence>
<evidence type="ECO:0000256" key="2">
    <source>
        <dbReference type="ARBA" id="ARBA00008072"/>
    </source>
</evidence>
<evidence type="ECO:0000256" key="6">
    <source>
        <dbReference type="ARBA" id="ARBA00023002"/>
    </source>
</evidence>
<keyword evidence="4 7" id="KW-0479">Metal-binding</keyword>
<dbReference type="PANTHER" id="PTHR42940">
    <property type="entry name" value="ALCOHOL DEHYDROGENASE 1-RELATED"/>
    <property type="match status" value="1"/>
</dbReference>